<protein>
    <submittedName>
        <fullName evidence="2">Uncharacterized protein</fullName>
    </submittedName>
</protein>
<keyword evidence="3" id="KW-1185">Reference proteome</keyword>
<dbReference type="EMBL" id="CP015103">
    <property type="protein sequence ID" value="ASJ08348.1"/>
    <property type="molecule type" value="Genomic_DNA"/>
</dbReference>
<keyword evidence="1" id="KW-1133">Transmembrane helix</keyword>
<dbReference type="KEGG" id="tsl:A3L11_03515"/>
<feature type="transmembrane region" description="Helical" evidence="1">
    <location>
        <begin position="6"/>
        <end position="23"/>
    </location>
</feature>
<accession>A0A2Z2MKM2</accession>
<evidence type="ECO:0000313" key="3">
    <source>
        <dbReference type="Proteomes" id="UP000250125"/>
    </source>
</evidence>
<gene>
    <name evidence="2" type="ORF">A3L11_03515</name>
</gene>
<dbReference type="OrthoDB" id="102610at2157"/>
<evidence type="ECO:0000256" key="1">
    <source>
        <dbReference type="SAM" id="Phobius"/>
    </source>
</evidence>
<evidence type="ECO:0000313" key="2">
    <source>
        <dbReference type="EMBL" id="ASJ08348.1"/>
    </source>
</evidence>
<organism evidence="2 3">
    <name type="scientific">Thermococcus siculi</name>
    <dbReference type="NCBI Taxonomy" id="72803"/>
    <lineage>
        <taxon>Archaea</taxon>
        <taxon>Methanobacteriati</taxon>
        <taxon>Methanobacteriota</taxon>
        <taxon>Thermococci</taxon>
        <taxon>Thermococcales</taxon>
        <taxon>Thermococcaceae</taxon>
        <taxon>Thermococcus</taxon>
    </lineage>
</organism>
<sequence>MVRRETYLLTIIVILLLGTAVVITHRSSGGFSVVYFDNSTLPAHLSPGNVSTIVFVIESHENGEVGYSFEVSLDGRIIKNGSVSLSPGESVQVPVEVSVTNVTYEKVPLWNMTSVYNVSGALNITGNCVAVNSSGRSWVCLPASYKGPSDLNFLLNTNGNVSVVEFSTNNSATGKVTTRFELDILKMGEERYLVTVRETRIMYAPKNVLLEVTVESSRGKVYHLTRSFPVVGG</sequence>
<reference evidence="2 3" key="1">
    <citation type="submission" date="2016-04" db="EMBL/GenBank/DDBJ databases">
        <title>Complete genome sequence of Thermococcus siculi type strain RG-20.</title>
        <authorList>
            <person name="Oger P.M."/>
        </authorList>
    </citation>
    <scope>NUCLEOTIDE SEQUENCE [LARGE SCALE GENOMIC DNA]</scope>
    <source>
        <strain evidence="2 3">RG-20</strain>
    </source>
</reference>
<dbReference type="Proteomes" id="UP000250125">
    <property type="component" value="Chromosome"/>
</dbReference>
<proteinExistence type="predicted"/>
<dbReference type="RefSeq" id="WP_088855587.1">
    <property type="nucleotide sequence ID" value="NZ_CP015103.1"/>
</dbReference>
<name>A0A2Z2MKM2_9EURY</name>
<dbReference type="AlphaFoldDB" id="A0A2Z2MKM2"/>
<keyword evidence="1" id="KW-0812">Transmembrane</keyword>
<dbReference type="GeneID" id="33317276"/>
<keyword evidence="1" id="KW-0472">Membrane</keyword>